<evidence type="ECO:0000313" key="2">
    <source>
        <dbReference type="Proteomes" id="UP001299283"/>
    </source>
</evidence>
<organism evidence="1 2">
    <name type="scientific">[Mycobacterium] vasticus</name>
    <dbReference type="NCBI Taxonomy" id="2875777"/>
    <lineage>
        <taxon>Bacteria</taxon>
        <taxon>Bacillati</taxon>
        <taxon>Actinomycetota</taxon>
        <taxon>Actinomycetes</taxon>
        <taxon>Mycobacteriales</taxon>
        <taxon>Mycobacteriaceae</taxon>
        <taxon>Mycolicibacter</taxon>
    </lineage>
</organism>
<sequence>MTGSEPPHDVWQLAERAVNLVPLTVAKMEELLATPLVEDPETPGRWDSETVRLSPDVTVAGASLGIDSNGWDFAGFDIESTSCITIDMVKEHYPSVELTYGVTGHSAYETFGWVVPYEWGELTFGIRVKDDCLIGISLTSTKELKHREDLRKEFRP</sequence>
<proteinExistence type="predicted"/>
<dbReference type="EMBL" id="JAYJJQ010000009">
    <property type="protein sequence ID" value="MEB3069810.1"/>
    <property type="molecule type" value="Genomic_DNA"/>
</dbReference>
<gene>
    <name evidence="1" type="ORF">K5L39_11500</name>
</gene>
<evidence type="ECO:0000313" key="1">
    <source>
        <dbReference type="EMBL" id="MEB3069810.1"/>
    </source>
</evidence>
<protein>
    <submittedName>
        <fullName evidence="1">Uncharacterized protein</fullName>
    </submittedName>
</protein>
<keyword evidence="2" id="KW-1185">Reference proteome</keyword>
<reference evidence="1 2" key="1">
    <citation type="submission" date="2023-12" db="EMBL/GenBank/DDBJ databases">
        <title>Description of new species of Mycobacterium terrae complex isolated from sewage at the Sao Paulo Zoological Park Foundation in Brazil.</title>
        <authorList>
            <person name="Romagnoli C.L."/>
            <person name="Conceicao E.C."/>
            <person name="Machado E."/>
            <person name="Barreto L.B.P.F."/>
            <person name="Sharma A."/>
            <person name="Silva N.M."/>
            <person name="Marques L.E."/>
            <person name="Juliana M.A."/>
            <person name="Lourenco M.C.S."/>
            <person name="Digiampietri L.A."/>
            <person name="Suffys P.N."/>
            <person name="Viana-Niero C."/>
        </authorList>
    </citation>
    <scope>NUCLEOTIDE SEQUENCE [LARGE SCALE GENOMIC DNA]</scope>
    <source>
        <strain evidence="1 2">MYC017</strain>
    </source>
</reference>
<comment type="caution">
    <text evidence="1">The sequence shown here is derived from an EMBL/GenBank/DDBJ whole genome shotgun (WGS) entry which is preliminary data.</text>
</comment>
<accession>A0ABU5YYS0</accession>
<dbReference type="Proteomes" id="UP001299283">
    <property type="component" value="Unassembled WGS sequence"/>
</dbReference>
<name>A0ABU5YYS0_9MYCO</name>